<dbReference type="Proteomes" id="UP000315439">
    <property type="component" value="Unassembled WGS sequence"/>
</dbReference>
<protein>
    <submittedName>
        <fullName evidence="1">Uncharacterized protein</fullName>
    </submittedName>
</protein>
<dbReference type="OrthoDB" id="7069298at2"/>
<reference evidence="1 2" key="1">
    <citation type="submission" date="2019-07" db="EMBL/GenBank/DDBJ databases">
        <title>Draft genome for Aliikangiella sp. M105.</title>
        <authorList>
            <person name="Wang G."/>
        </authorList>
    </citation>
    <scope>NUCLEOTIDE SEQUENCE [LARGE SCALE GENOMIC DNA]</scope>
    <source>
        <strain evidence="1 2">M105</strain>
    </source>
</reference>
<proteinExistence type="predicted"/>
<accession>A0A545UGA3</accession>
<gene>
    <name evidence="1" type="ORF">FLL46_08155</name>
</gene>
<dbReference type="EMBL" id="VIKS01000004">
    <property type="protein sequence ID" value="TQV88487.1"/>
    <property type="molecule type" value="Genomic_DNA"/>
</dbReference>
<name>A0A545UGA3_9GAMM</name>
<dbReference type="RefSeq" id="WP_142892995.1">
    <property type="nucleotide sequence ID" value="NZ_ML660162.1"/>
</dbReference>
<evidence type="ECO:0000313" key="1">
    <source>
        <dbReference type="EMBL" id="TQV88487.1"/>
    </source>
</evidence>
<sequence length="295" mass="32744">MKLCSDCGFANPDKNNICWSCMQPLYPAESYPLPTSVPPSLLPATQPVRWRGSTLLAEGDWLRNQCILDSIAVYVKLTKQRYCVAAAFVQSTDGEGLLAMTSNNPTNHLKTQWTATATDNSQGGETAKANIVKYSSEYRKFIPGIVATAEDFRRDRRVKDCYKSASSCVGRGTTNELMPPPVDEEDESRYAKVYRASKKMLHAEMRILDMLWCGYLQPIESCIYIGVAFPCCADCRRAIDAFNDMHQGTMEVLVAGSHSGTTINWALPAFLEDANFERAGANRLEEATTTQFSSL</sequence>
<dbReference type="AlphaFoldDB" id="A0A545UGA3"/>
<comment type="caution">
    <text evidence="1">The sequence shown here is derived from an EMBL/GenBank/DDBJ whole genome shotgun (WGS) entry which is preliminary data.</text>
</comment>
<keyword evidence="2" id="KW-1185">Reference proteome</keyword>
<evidence type="ECO:0000313" key="2">
    <source>
        <dbReference type="Proteomes" id="UP000315439"/>
    </source>
</evidence>
<organism evidence="1 2">
    <name type="scientific">Aliikangiella coralliicola</name>
    <dbReference type="NCBI Taxonomy" id="2592383"/>
    <lineage>
        <taxon>Bacteria</taxon>
        <taxon>Pseudomonadati</taxon>
        <taxon>Pseudomonadota</taxon>
        <taxon>Gammaproteobacteria</taxon>
        <taxon>Oceanospirillales</taxon>
        <taxon>Pleioneaceae</taxon>
        <taxon>Aliikangiella</taxon>
    </lineage>
</organism>